<evidence type="ECO:0000256" key="3">
    <source>
        <dbReference type="ARBA" id="ARBA00022448"/>
    </source>
</evidence>
<dbReference type="GO" id="GO:0006606">
    <property type="term" value="P:protein import into nucleus"/>
    <property type="evidence" value="ECO:0007669"/>
    <property type="project" value="TreeGrafter"/>
</dbReference>
<evidence type="ECO:0000259" key="9">
    <source>
        <dbReference type="Pfam" id="PF03177"/>
    </source>
</evidence>
<dbReference type="Proteomes" id="UP000223968">
    <property type="component" value="Unassembled WGS sequence"/>
</dbReference>
<dbReference type="Gene3D" id="2.130.10.10">
    <property type="entry name" value="YVTN repeat-like/Quinoprotein amine dehydrogenase"/>
    <property type="match status" value="1"/>
</dbReference>
<evidence type="ECO:0000256" key="1">
    <source>
        <dbReference type="ARBA" id="ARBA00004259"/>
    </source>
</evidence>
<comment type="caution">
    <text evidence="11">The sequence shown here is derived from an EMBL/GenBank/DDBJ whole genome shotgun (WGS) entry which is preliminary data.</text>
</comment>
<feature type="domain" description="Nucleoporin Nup133/Nup155-like C-terminal" evidence="9">
    <location>
        <begin position="657"/>
        <end position="1330"/>
    </location>
</feature>
<keyword evidence="3" id="KW-0813">Transport</keyword>
<feature type="compositionally biased region" description="Low complexity" evidence="8">
    <location>
        <begin position="1"/>
        <end position="14"/>
    </location>
</feature>
<dbReference type="InterPro" id="IPR014908">
    <property type="entry name" value="Nucleoporin_Nup133/Nup155_N"/>
</dbReference>
<gene>
    <name evidence="11" type="ORF">AJ79_01393</name>
</gene>
<dbReference type="SUPFAM" id="SSF117289">
    <property type="entry name" value="Nucleoporin domain"/>
    <property type="match status" value="1"/>
</dbReference>
<comment type="subcellular location">
    <subcellularLocation>
        <location evidence="1">Nucleus envelope</location>
    </subcellularLocation>
</comment>
<keyword evidence="4" id="KW-0509">mRNA transport</keyword>
<dbReference type="GO" id="GO:0031080">
    <property type="term" value="C:nuclear pore outer ring"/>
    <property type="evidence" value="ECO:0007669"/>
    <property type="project" value="TreeGrafter"/>
</dbReference>
<dbReference type="EMBL" id="PDNB01000013">
    <property type="protein sequence ID" value="PGH17009.1"/>
    <property type="molecule type" value="Genomic_DNA"/>
</dbReference>
<dbReference type="InterPro" id="IPR037624">
    <property type="entry name" value="Nup133-like"/>
</dbReference>
<accession>A0A2B7Y7D2</accession>
<dbReference type="PANTHER" id="PTHR13405">
    <property type="entry name" value="NUCLEAR PORE COMPLEX PROTEIN NUP133"/>
    <property type="match status" value="1"/>
</dbReference>
<comment type="similarity">
    <text evidence="2">Belongs to the nucleoporin Nup133 family.</text>
</comment>
<evidence type="ECO:0000256" key="2">
    <source>
        <dbReference type="ARBA" id="ARBA00005569"/>
    </source>
</evidence>
<evidence type="ECO:0000313" key="11">
    <source>
        <dbReference type="EMBL" id="PGH17009.1"/>
    </source>
</evidence>
<sequence>MFSSNAASHSSVAALRNPRRRQRTSDESVKPPKAKRQRSTLRQGTGEAALAKHHGDELPLQSEESMQDEAEKVSSASGNHRAVVMNELALRGPRKQEKRGDHVDGTITLSSNDFYTVAHLPSLPEQIKEDPGAHLRYTISSSDGYCLALSRQEAIVWPYAIPPQSLTPNTVLKFAIPSPARYPDDPLPLGTFISQSAEGNPGLMVVVPSTGKITLWETVSNAAILGLMKQRQNGIQGAIPGMLSGEVATEIINAEPSGIIIALSTGRLAHVSIRDSQGKPGISVEVLRGTSRGGSFFGGLRSVLSGNSWRRKIAATKAGMSFQRGQRDIIIATTAGEIELWDIHWNNGNTLKAQVDVKQSILQALNHSGTISENEAESTFQIGDFAFVNGYPNNYVSATSDDSDGAISLWVLVSISQNSSLSYFVVGLRVAGTSITADAVNPIHLQNHAVESNPTSSPRLYVPKPGDSAFVVFDKGLVTLSLAPFGDPASAQLLEDSGVAPSTFQDYIRFREGNGYVVQGCGPEDLDANHKYPSCVLMVRNFGLIRVSALPRQSSDNVDGSKITAKSRLEQAVYYGSMKSNPLDFVGYDELRSAPAELEHAALEISDEILRSSSKFIPTTVPSLEQQMKTRAIALHDLAVYLKRFHVHLSLLTRWELLWGAEKMAAQRAIWRVQEGNEQERRSNQTHLEFILSKMGDNHKTSIDPGSSETDIVRHWFIHDTWQMEYIIPWILNGLRREGVGNARSFERQYAEQISEACELSLAALETAFRFRQDNAVLYGVGDEFGDDDAVIMAQYSELPELWTSKYINYTETEQLLDLELNICRAYIAATKSEPKVTEAVKVFDAIKENIPRQFKAFASLHKERIMWCAAQNDSDIQNAGKALEKAHIESRQPQLYKLAAIGLFEDAIALAESFRDMDALVELMADLLDRIKEQRLPRQPGDDTSVLDEGMKSFQLRIDRYFERFGEAWADSFFTRHIVVGQPQALLMMREYQEHITRFLRSHPAYSKVGWINDIVGERDYSSACTTLQRLAIEQETDTWSKSVEVSLAKLCKLADLEKSGSFPAHNLQLITRPFDDLLELSNIQDLVYKHVLPALHGAIDDGAALQLAVEQFGNHIVRGKPALRELLQRSLAKLVARSPMEPEELINLLTLMDPVQFLEGEEDEDHVAGHEFSLALYILQLADIPLENQKGQLQQQQQQGQAQGQQGHVAVGYREGLEMLIWRRCMIRDNWEVINRTEKKGDREVESNVRATALAEAMRQLAEDFNEDIRLTRQSFSPSRIVDSAFFPAKSEAVLPPDQQVSLAQELDADADLLRAYIEKGRLDEWFSWIVDEAARRFSTPVREEGVDATAAAGADAGAGAGEI</sequence>
<dbReference type="GO" id="GO:0000972">
    <property type="term" value="P:transcription-dependent tethering of RNA polymerase II gene DNA at nuclear periphery"/>
    <property type="evidence" value="ECO:0007669"/>
    <property type="project" value="TreeGrafter"/>
</dbReference>
<name>A0A2B7Y7D2_9EURO</name>
<reference evidence="11 12" key="1">
    <citation type="submission" date="2017-10" db="EMBL/GenBank/DDBJ databases">
        <title>Comparative genomics in systemic dimorphic fungi from Ajellomycetaceae.</title>
        <authorList>
            <person name="Munoz J.F."/>
            <person name="Mcewen J.G."/>
            <person name="Clay O.K."/>
            <person name="Cuomo C.A."/>
        </authorList>
    </citation>
    <scope>NUCLEOTIDE SEQUENCE [LARGE SCALE GENOMIC DNA]</scope>
    <source>
        <strain evidence="11 12">UAMH5409</strain>
    </source>
</reference>
<organism evidence="11 12">
    <name type="scientific">Helicocarpus griseus UAMH5409</name>
    <dbReference type="NCBI Taxonomy" id="1447875"/>
    <lineage>
        <taxon>Eukaryota</taxon>
        <taxon>Fungi</taxon>
        <taxon>Dikarya</taxon>
        <taxon>Ascomycota</taxon>
        <taxon>Pezizomycotina</taxon>
        <taxon>Eurotiomycetes</taxon>
        <taxon>Eurotiomycetidae</taxon>
        <taxon>Onygenales</taxon>
        <taxon>Ajellomycetaceae</taxon>
        <taxon>Helicocarpus</taxon>
    </lineage>
</organism>
<dbReference type="GO" id="GO:0017056">
    <property type="term" value="F:structural constituent of nuclear pore"/>
    <property type="evidence" value="ECO:0007669"/>
    <property type="project" value="InterPro"/>
</dbReference>
<evidence type="ECO:0000256" key="4">
    <source>
        <dbReference type="ARBA" id="ARBA00022816"/>
    </source>
</evidence>
<dbReference type="Pfam" id="PF08801">
    <property type="entry name" value="Nucleoporin_N"/>
    <property type="match status" value="1"/>
</dbReference>
<dbReference type="GO" id="GO:0016973">
    <property type="term" value="P:poly(A)+ mRNA export from nucleus"/>
    <property type="evidence" value="ECO:0007669"/>
    <property type="project" value="TreeGrafter"/>
</dbReference>
<keyword evidence="5" id="KW-0653">Protein transport</keyword>
<dbReference type="PANTHER" id="PTHR13405:SF11">
    <property type="entry name" value="NUCLEAR PORE COMPLEX PROTEIN NUP133"/>
    <property type="match status" value="1"/>
</dbReference>
<feature type="domain" description="Nucleoporin Nup133/Nup155-like N-terminal" evidence="10">
    <location>
        <begin position="111"/>
        <end position="546"/>
    </location>
</feature>
<evidence type="ECO:0000256" key="6">
    <source>
        <dbReference type="ARBA" id="ARBA00023010"/>
    </source>
</evidence>
<keyword evidence="12" id="KW-1185">Reference proteome</keyword>
<dbReference type="Gene3D" id="1.20.58.1380">
    <property type="match status" value="1"/>
</dbReference>
<keyword evidence="6" id="KW-0811">Translocation</keyword>
<evidence type="ECO:0000256" key="8">
    <source>
        <dbReference type="SAM" id="MobiDB-lite"/>
    </source>
</evidence>
<evidence type="ECO:0008006" key="13">
    <source>
        <dbReference type="Google" id="ProtNLM"/>
    </source>
</evidence>
<evidence type="ECO:0000256" key="7">
    <source>
        <dbReference type="ARBA" id="ARBA00023242"/>
    </source>
</evidence>
<proteinExistence type="inferred from homology"/>
<dbReference type="InterPro" id="IPR007187">
    <property type="entry name" value="Nucleoporin_Nup133/Nup155_C"/>
</dbReference>
<dbReference type="STRING" id="1447875.A0A2B7Y7D2"/>
<dbReference type="Pfam" id="PF03177">
    <property type="entry name" value="Nucleoporin_C"/>
    <property type="match status" value="1"/>
</dbReference>
<evidence type="ECO:0000313" key="12">
    <source>
        <dbReference type="Proteomes" id="UP000223968"/>
    </source>
</evidence>
<evidence type="ECO:0000256" key="5">
    <source>
        <dbReference type="ARBA" id="ARBA00022927"/>
    </source>
</evidence>
<keyword evidence="7" id="KW-0539">Nucleus</keyword>
<dbReference type="OrthoDB" id="103454at2759"/>
<dbReference type="InterPro" id="IPR015943">
    <property type="entry name" value="WD40/YVTN_repeat-like_dom_sf"/>
</dbReference>
<evidence type="ECO:0000259" key="10">
    <source>
        <dbReference type="Pfam" id="PF08801"/>
    </source>
</evidence>
<feature type="region of interest" description="Disordered" evidence="8">
    <location>
        <begin position="1"/>
        <end position="82"/>
    </location>
</feature>
<protein>
    <recommendedName>
        <fullName evidence="13">Nucleoporin Nup133/Nup155-like C-terminal domain-containing protein</fullName>
    </recommendedName>
</protein>